<reference evidence="7 8" key="1">
    <citation type="submission" date="2017-05" db="EMBL/GenBank/DDBJ databases">
        <authorList>
            <person name="Varghese N."/>
            <person name="Submissions S."/>
        </authorList>
    </citation>
    <scope>NUCLEOTIDE SEQUENCE [LARGE SCALE GENOMIC DNA]</scope>
    <source>
        <strain evidence="7 8">DSM 15360</strain>
    </source>
</reference>
<dbReference type="PANTHER" id="PTHR33258">
    <property type="entry name" value="TRANSPOSASE INSL FOR INSERTION SEQUENCE ELEMENT IS186A-RELATED"/>
    <property type="match status" value="1"/>
</dbReference>
<dbReference type="InterPro" id="IPR002559">
    <property type="entry name" value="Transposase_11"/>
</dbReference>
<evidence type="ECO:0000259" key="6">
    <source>
        <dbReference type="Pfam" id="PF14294"/>
    </source>
</evidence>
<dbReference type="EMBL" id="FXUA01000008">
    <property type="protein sequence ID" value="SMP33222.1"/>
    <property type="molecule type" value="Genomic_DNA"/>
</dbReference>
<dbReference type="InterPro" id="IPR012337">
    <property type="entry name" value="RNaseH-like_sf"/>
</dbReference>
<keyword evidence="8" id="KW-1185">Reference proteome</keyword>
<comment type="caution">
    <text evidence="7">The sequence shown here is derived from an EMBL/GenBank/DDBJ whole genome shotgun (WGS) entry which is preliminary data.</text>
</comment>
<gene>
    <name evidence="7" type="ORF">SAMN06265367_108147</name>
</gene>
<dbReference type="Pfam" id="PF14294">
    <property type="entry name" value="DUF4372"/>
    <property type="match status" value="1"/>
</dbReference>
<evidence type="ECO:0008006" key="9">
    <source>
        <dbReference type="Google" id="ProtNLM"/>
    </source>
</evidence>
<feature type="domain" description="Transposase IS4-like" evidence="5">
    <location>
        <begin position="91"/>
        <end position="304"/>
    </location>
</feature>
<evidence type="ECO:0000256" key="3">
    <source>
        <dbReference type="ARBA" id="ARBA00023125"/>
    </source>
</evidence>
<proteinExistence type="inferred from homology"/>
<dbReference type="Proteomes" id="UP001157915">
    <property type="component" value="Unassembled WGS sequence"/>
</dbReference>
<dbReference type="PANTHER" id="PTHR33258:SF1">
    <property type="entry name" value="TRANSPOSASE INSL FOR INSERTION SEQUENCE ELEMENT IS186A-RELATED"/>
    <property type="match status" value="1"/>
</dbReference>
<dbReference type="Pfam" id="PF01609">
    <property type="entry name" value="DDE_Tnp_1"/>
    <property type="match status" value="1"/>
</dbReference>
<evidence type="ECO:0000313" key="8">
    <source>
        <dbReference type="Proteomes" id="UP001157915"/>
    </source>
</evidence>
<protein>
    <recommendedName>
        <fullName evidence="9">IS4 family transposase</fullName>
    </recommendedName>
</protein>
<organism evidence="7 8">
    <name type="scientific">Algoriphagus winogradskyi</name>
    <dbReference type="NCBI Taxonomy" id="237017"/>
    <lineage>
        <taxon>Bacteria</taxon>
        <taxon>Pseudomonadati</taxon>
        <taxon>Bacteroidota</taxon>
        <taxon>Cytophagia</taxon>
        <taxon>Cytophagales</taxon>
        <taxon>Cyclobacteriaceae</taxon>
        <taxon>Algoriphagus</taxon>
    </lineage>
</organism>
<dbReference type="InterPro" id="IPR047952">
    <property type="entry name" value="Transpos_IS4"/>
</dbReference>
<name>A0ABY1PFD2_9BACT</name>
<evidence type="ECO:0000256" key="2">
    <source>
        <dbReference type="ARBA" id="ARBA00022578"/>
    </source>
</evidence>
<feature type="domain" description="DUF4372" evidence="6">
    <location>
        <begin position="1"/>
        <end position="40"/>
    </location>
</feature>
<evidence type="ECO:0000256" key="4">
    <source>
        <dbReference type="ARBA" id="ARBA00023172"/>
    </source>
</evidence>
<keyword evidence="3" id="KW-0238">DNA-binding</keyword>
<accession>A0ABY1PFD2</accession>
<evidence type="ECO:0000256" key="1">
    <source>
        <dbReference type="ARBA" id="ARBA00010075"/>
    </source>
</evidence>
<dbReference type="InterPro" id="IPR025399">
    <property type="entry name" value="DUF4372"/>
</dbReference>
<evidence type="ECO:0000313" key="7">
    <source>
        <dbReference type="EMBL" id="SMP33222.1"/>
    </source>
</evidence>
<evidence type="ECO:0000259" key="5">
    <source>
        <dbReference type="Pfam" id="PF01609"/>
    </source>
</evidence>
<keyword evidence="2" id="KW-0815">Transposition</keyword>
<sequence length="377" mass="42919">MDTWKQLVFMLYGVVSKAHSLNSLCKCLLFVGQKLSYLGITKLPASSTLSDANRKRPNEVFGYIYYLLLAHYWAEISDSYLSLPINGEVSPDRVKLFDSSTVTLFTDVFKGAGRNPMNGKKKGGLKVHALLPLDNMVPELIWLTPASSNDKDFLGQLKVEQGAIYVFDKGYVNYAVYKKWTESGAFYVTRLNENATYEVVSQIRTDIHDFLSGGTILDQLVELKTDQGPLKARLVTYKDPLTGKVFRFLSNLFNFESHTIVLLYKNRWEIEPFFKRIKQNFELGYFFSDSREGIKTQVWMVLIANLIFTVIHKRVKEAEQFTTLVAMARANLISYVCFQTILKTNCLAADERNLEIVQLDIFGSKQGGVLNIKEKSP</sequence>
<comment type="similarity">
    <text evidence="1">Belongs to the transposase 11 family.</text>
</comment>
<dbReference type="NCBIfam" id="NF033592">
    <property type="entry name" value="transpos_IS4_1"/>
    <property type="match status" value="1"/>
</dbReference>
<dbReference type="SUPFAM" id="SSF53098">
    <property type="entry name" value="Ribonuclease H-like"/>
    <property type="match status" value="1"/>
</dbReference>
<keyword evidence="4" id="KW-0233">DNA recombination</keyword>